<feature type="domain" description="HTH myb-type" evidence="3">
    <location>
        <begin position="113"/>
        <end position="168"/>
    </location>
</feature>
<keyword evidence="5" id="KW-1185">Reference proteome</keyword>
<dbReference type="AlphaFoldDB" id="A0AA88GG09"/>
<dbReference type="Gene3D" id="1.10.10.60">
    <property type="entry name" value="Homeodomain-like"/>
    <property type="match status" value="2"/>
</dbReference>
<dbReference type="GO" id="GO:0005634">
    <property type="term" value="C:nucleus"/>
    <property type="evidence" value="ECO:0007669"/>
    <property type="project" value="TreeGrafter"/>
</dbReference>
<dbReference type="SUPFAM" id="SSF46689">
    <property type="entry name" value="Homeodomain-like"/>
    <property type="match status" value="2"/>
</dbReference>
<organism evidence="4 5">
    <name type="scientific">Naegleria lovaniensis</name>
    <name type="common">Amoeba</name>
    <dbReference type="NCBI Taxonomy" id="51637"/>
    <lineage>
        <taxon>Eukaryota</taxon>
        <taxon>Discoba</taxon>
        <taxon>Heterolobosea</taxon>
        <taxon>Tetramitia</taxon>
        <taxon>Eutetramitia</taxon>
        <taxon>Vahlkampfiidae</taxon>
        <taxon>Naegleria</taxon>
    </lineage>
</organism>
<dbReference type="InterPro" id="IPR050560">
    <property type="entry name" value="MYB_TF"/>
</dbReference>
<reference evidence="4 5" key="1">
    <citation type="journal article" date="2018" name="BMC Genomics">
        <title>The genome of Naegleria lovaniensis, the basis for a comparative approach to unravel pathogenicity factors of the human pathogenic amoeba N. fowleri.</title>
        <authorList>
            <person name="Liechti N."/>
            <person name="Schurch N."/>
            <person name="Bruggmann R."/>
            <person name="Wittwer M."/>
        </authorList>
    </citation>
    <scope>NUCLEOTIDE SEQUENCE [LARGE SCALE GENOMIC DNA]</scope>
    <source>
        <strain evidence="4 5">ATCC 30569</strain>
    </source>
</reference>
<evidence type="ECO:0008006" key="6">
    <source>
        <dbReference type="Google" id="ProtNLM"/>
    </source>
</evidence>
<dbReference type="PROSITE" id="PS51294">
    <property type="entry name" value="HTH_MYB"/>
    <property type="match status" value="1"/>
</dbReference>
<evidence type="ECO:0000259" key="2">
    <source>
        <dbReference type="PROSITE" id="PS50090"/>
    </source>
</evidence>
<dbReference type="GO" id="GO:0000981">
    <property type="term" value="F:DNA-binding transcription factor activity, RNA polymerase II-specific"/>
    <property type="evidence" value="ECO:0007669"/>
    <property type="project" value="TreeGrafter"/>
</dbReference>
<feature type="domain" description="Myb-like" evidence="2">
    <location>
        <begin position="113"/>
        <end position="164"/>
    </location>
</feature>
<dbReference type="Proteomes" id="UP000816034">
    <property type="component" value="Unassembled WGS sequence"/>
</dbReference>
<accession>A0AA88GG09</accession>
<feature type="compositionally biased region" description="Low complexity" evidence="1">
    <location>
        <begin position="39"/>
        <end position="53"/>
    </location>
</feature>
<dbReference type="InterPro" id="IPR001005">
    <property type="entry name" value="SANT/Myb"/>
</dbReference>
<proteinExistence type="predicted"/>
<comment type="caution">
    <text evidence="4">The sequence shown here is derived from an EMBL/GenBank/DDBJ whole genome shotgun (WGS) entry which is preliminary data.</text>
</comment>
<name>A0AA88GG09_NAELO</name>
<dbReference type="InterPro" id="IPR017930">
    <property type="entry name" value="Myb_dom"/>
</dbReference>
<gene>
    <name evidence="4" type="ORF">C9374_011584</name>
</gene>
<feature type="region of interest" description="Disordered" evidence="1">
    <location>
        <begin position="36"/>
        <end position="64"/>
    </location>
</feature>
<feature type="region of interest" description="Disordered" evidence="1">
    <location>
        <begin position="165"/>
        <end position="200"/>
    </location>
</feature>
<sequence length="331" mass="37732">MTVTIVLKVKYVSEDVSFDCGSLPIEFFDQQAFQTKMTSSPSGNSTGSSNHSTPQRKAGPCKRKQQVKWSEEDDRILRMYAEKEYSWKEIATNFLHDKFTPQQLHQRWKRVLNDNINREPWTEEEDRAIIEYVKKHGCSWSKLRTLLGTRRTDTMVRQRWLKITNGQGEVGTPSNKHKSNMSSKSPSSSMNSSSYTNLVNQSSSLSNNYESMSALLNGTSADMDVFQFIKTHQLMSSTNFNQAHPVTVVPPVLNKPTPVLSADALTCDEELTFEHRPAPSEPIRRDSLDEKTLSSNLGTMLENNIDLVDFHSSFQANMEKEWLNQIFSGDF</sequence>
<feature type="domain" description="Myb-like" evidence="2">
    <location>
        <begin position="68"/>
        <end position="112"/>
    </location>
</feature>
<dbReference type="GO" id="GO:0000978">
    <property type="term" value="F:RNA polymerase II cis-regulatory region sequence-specific DNA binding"/>
    <property type="evidence" value="ECO:0007669"/>
    <property type="project" value="TreeGrafter"/>
</dbReference>
<dbReference type="RefSeq" id="XP_044543093.1">
    <property type="nucleotide sequence ID" value="XM_044687255.1"/>
</dbReference>
<dbReference type="PROSITE" id="PS50090">
    <property type="entry name" value="MYB_LIKE"/>
    <property type="match status" value="2"/>
</dbReference>
<dbReference type="CDD" id="cd00167">
    <property type="entry name" value="SANT"/>
    <property type="match status" value="2"/>
</dbReference>
<dbReference type="EMBL" id="PYSW02000049">
    <property type="protein sequence ID" value="KAG2373919.1"/>
    <property type="molecule type" value="Genomic_DNA"/>
</dbReference>
<evidence type="ECO:0000256" key="1">
    <source>
        <dbReference type="SAM" id="MobiDB-lite"/>
    </source>
</evidence>
<protein>
    <recommendedName>
        <fullName evidence="6">Myb-like DNA-binding domain containing protein</fullName>
    </recommendedName>
</protein>
<feature type="compositionally biased region" description="Low complexity" evidence="1">
    <location>
        <begin position="180"/>
        <end position="200"/>
    </location>
</feature>
<dbReference type="Pfam" id="PF13921">
    <property type="entry name" value="Myb_DNA-bind_6"/>
    <property type="match status" value="1"/>
</dbReference>
<dbReference type="PANTHER" id="PTHR45614:SF51">
    <property type="entry name" value="MYB-LIKE DNA-BINDING PROTEIN BAS1"/>
    <property type="match status" value="1"/>
</dbReference>
<dbReference type="SMART" id="SM00717">
    <property type="entry name" value="SANT"/>
    <property type="match status" value="2"/>
</dbReference>
<dbReference type="PANTHER" id="PTHR45614">
    <property type="entry name" value="MYB PROTEIN-RELATED"/>
    <property type="match status" value="1"/>
</dbReference>
<evidence type="ECO:0000313" key="5">
    <source>
        <dbReference type="Proteomes" id="UP000816034"/>
    </source>
</evidence>
<dbReference type="InterPro" id="IPR009057">
    <property type="entry name" value="Homeodomain-like_sf"/>
</dbReference>
<evidence type="ECO:0000313" key="4">
    <source>
        <dbReference type="EMBL" id="KAG2373919.1"/>
    </source>
</evidence>
<evidence type="ECO:0000259" key="3">
    <source>
        <dbReference type="PROSITE" id="PS51294"/>
    </source>
</evidence>
<dbReference type="GeneID" id="68104038"/>